<feature type="compositionally biased region" description="Polar residues" evidence="1">
    <location>
        <begin position="1"/>
        <end position="17"/>
    </location>
</feature>
<evidence type="ECO:0000313" key="3">
    <source>
        <dbReference type="Proteomes" id="UP000248423"/>
    </source>
</evidence>
<dbReference type="STRING" id="1448318.A0A319EUE2"/>
<feature type="region of interest" description="Disordered" evidence="1">
    <location>
        <begin position="1"/>
        <end position="29"/>
    </location>
</feature>
<proteinExistence type="predicted"/>
<dbReference type="VEuPathDB" id="FungiDB:BO78DRAFT_393226"/>
<organism evidence="2 3">
    <name type="scientific">Aspergillus sclerotiicarbonarius (strain CBS 121057 / IBT 28362)</name>
    <dbReference type="NCBI Taxonomy" id="1448318"/>
    <lineage>
        <taxon>Eukaryota</taxon>
        <taxon>Fungi</taxon>
        <taxon>Dikarya</taxon>
        <taxon>Ascomycota</taxon>
        <taxon>Pezizomycotina</taxon>
        <taxon>Eurotiomycetes</taxon>
        <taxon>Eurotiomycetidae</taxon>
        <taxon>Eurotiales</taxon>
        <taxon>Aspergillaceae</taxon>
        <taxon>Aspergillus</taxon>
        <taxon>Aspergillus subgen. Circumdati</taxon>
    </lineage>
</organism>
<gene>
    <name evidence="2" type="ORF">BO78DRAFT_393226</name>
</gene>
<accession>A0A319EUE2</accession>
<sequence length="117" mass="13111">MSCQTLSTLSQGAQSVRQRIKSLRPSPSGEGLVCLCKDGVLRRFSSTGTVVDYARLSPEEIQDASELFGTDPHIQQEMRKVFNGVDGYDVPSEKLEFPDRELIPRRLREGGRKREGK</sequence>
<evidence type="ECO:0000313" key="2">
    <source>
        <dbReference type="EMBL" id="PYI11258.1"/>
    </source>
</evidence>
<protein>
    <submittedName>
        <fullName evidence="2">Uncharacterized protein</fullName>
    </submittedName>
</protein>
<evidence type="ECO:0000256" key="1">
    <source>
        <dbReference type="SAM" id="MobiDB-lite"/>
    </source>
</evidence>
<reference evidence="2 3" key="1">
    <citation type="submission" date="2018-02" db="EMBL/GenBank/DDBJ databases">
        <title>The genomes of Aspergillus section Nigri reveals drivers in fungal speciation.</title>
        <authorList>
            <consortium name="DOE Joint Genome Institute"/>
            <person name="Vesth T.C."/>
            <person name="Nybo J."/>
            <person name="Theobald S."/>
            <person name="Brandl J."/>
            <person name="Frisvad J.C."/>
            <person name="Nielsen K.F."/>
            <person name="Lyhne E.K."/>
            <person name="Kogle M.E."/>
            <person name="Kuo A."/>
            <person name="Riley R."/>
            <person name="Clum A."/>
            <person name="Nolan M."/>
            <person name="Lipzen A."/>
            <person name="Salamov A."/>
            <person name="Henrissat B."/>
            <person name="Wiebenga A."/>
            <person name="De vries R.P."/>
            <person name="Grigoriev I.V."/>
            <person name="Mortensen U.H."/>
            <person name="Andersen M.R."/>
            <person name="Baker S.E."/>
        </authorList>
    </citation>
    <scope>NUCLEOTIDE SEQUENCE [LARGE SCALE GENOMIC DNA]</scope>
    <source>
        <strain evidence="2 3">CBS 121057</strain>
    </source>
</reference>
<dbReference type="AlphaFoldDB" id="A0A319EUE2"/>
<dbReference type="EMBL" id="KZ826318">
    <property type="protein sequence ID" value="PYI11258.1"/>
    <property type="molecule type" value="Genomic_DNA"/>
</dbReference>
<keyword evidence="3" id="KW-1185">Reference proteome</keyword>
<name>A0A319EUE2_ASPSB</name>
<dbReference type="Proteomes" id="UP000248423">
    <property type="component" value="Unassembled WGS sequence"/>
</dbReference>
<dbReference type="OrthoDB" id="3660917at2759"/>